<accession>A0A6G8PXU3</accession>
<sequence>MDKKCGCTRFFVDCDEAADIFERALQAYLADREEWGRILAICYLWHKRRAGEVVTSEIA</sequence>
<keyword evidence="2" id="KW-1185">Reference proteome</keyword>
<proteinExistence type="predicted"/>
<name>A0A6G8PXU3_9ACTN</name>
<organism evidence="1 2">
    <name type="scientific">Rubrobacter marinus</name>
    <dbReference type="NCBI Taxonomy" id="2653852"/>
    <lineage>
        <taxon>Bacteria</taxon>
        <taxon>Bacillati</taxon>
        <taxon>Actinomycetota</taxon>
        <taxon>Rubrobacteria</taxon>
        <taxon>Rubrobacterales</taxon>
        <taxon>Rubrobacteraceae</taxon>
        <taxon>Rubrobacter</taxon>
    </lineage>
</organism>
<protein>
    <submittedName>
        <fullName evidence="1">Uncharacterized protein</fullName>
    </submittedName>
</protein>
<dbReference type="EMBL" id="CP045121">
    <property type="protein sequence ID" value="QIN79016.1"/>
    <property type="molecule type" value="Genomic_DNA"/>
</dbReference>
<reference evidence="1 2" key="1">
    <citation type="submission" date="2019-10" db="EMBL/GenBank/DDBJ databases">
        <title>Rubrobacter sp nov SCSIO 52915 isolated from a deep-sea sediment in the South China Sea.</title>
        <authorList>
            <person name="Chen R.W."/>
        </authorList>
    </citation>
    <scope>NUCLEOTIDE SEQUENCE [LARGE SCALE GENOMIC DNA]</scope>
    <source>
        <strain evidence="1 2">SCSIO 52915</strain>
    </source>
</reference>
<dbReference type="AlphaFoldDB" id="A0A6G8PXU3"/>
<gene>
    <name evidence="1" type="ORF">GBA65_11325</name>
</gene>
<dbReference type="RefSeq" id="WP_166396678.1">
    <property type="nucleotide sequence ID" value="NZ_CP045121.1"/>
</dbReference>
<dbReference type="Proteomes" id="UP000502706">
    <property type="component" value="Chromosome"/>
</dbReference>
<evidence type="ECO:0000313" key="2">
    <source>
        <dbReference type="Proteomes" id="UP000502706"/>
    </source>
</evidence>
<dbReference type="KEGG" id="rmar:GBA65_11325"/>
<evidence type="ECO:0000313" key="1">
    <source>
        <dbReference type="EMBL" id="QIN79016.1"/>
    </source>
</evidence>